<organism evidence="3 4">
    <name type="scientific">Musa troglodytarum</name>
    <name type="common">fe'i banana</name>
    <dbReference type="NCBI Taxonomy" id="320322"/>
    <lineage>
        <taxon>Eukaryota</taxon>
        <taxon>Viridiplantae</taxon>
        <taxon>Streptophyta</taxon>
        <taxon>Embryophyta</taxon>
        <taxon>Tracheophyta</taxon>
        <taxon>Spermatophyta</taxon>
        <taxon>Magnoliopsida</taxon>
        <taxon>Liliopsida</taxon>
        <taxon>Zingiberales</taxon>
        <taxon>Musaceae</taxon>
        <taxon>Musa</taxon>
    </lineage>
</organism>
<feature type="transmembrane region" description="Helical" evidence="2">
    <location>
        <begin position="542"/>
        <end position="569"/>
    </location>
</feature>
<evidence type="ECO:0000256" key="2">
    <source>
        <dbReference type="SAM" id="Phobius"/>
    </source>
</evidence>
<proteinExistence type="predicted"/>
<dbReference type="OrthoDB" id="771233at2759"/>
<evidence type="ECO:0000313" key="4">
    <source>
        <dbReference type="Proteomes" id="UP001055439"/>
    </source>
</evidence>
<dbReference type="AlphaFoldDB" id="A0A9E7K0N0"/>
<protein>
    <submittedName>
        <fullName evidence="3">UPF0481 protein</fullName>
    </submittedName>
</protein>
<evidence type="ECO:0000256" key="1">
    <source>
        <dbReference type="SAM" id="MobiDB-lite"/>
    </source>
</evidence>
<evidence type="ECO:0000313" key="3">
    <source>
        <dbReference type="EMBL" id="URD99166.1"/>
    </source>
</evidence>
<gene>
    <name evidence="3" type="ORF">MUK42_36989</name>
</gene>
<feature type="region of interest" description="Disordered" evidence="1">
    <location>
        <begin position="189"/>
        <end position="235"/>
    </location>
</feature>
<keyword evidence="4" id="KW-1185">Reference proteome</keyword>
<feature type="region of interest" description="Disordered" evidence="1">
    <location>
        <begin position="357"/>
        <end position="382"/>
    </location>
</feature>
<dbReference type="EMBL" id="CP097506">
    <property type="protein sequence ID" value="URD99166.1"/>
    <property type="molecule type" value="Genomic_DNA"/>
</dbReference>
<keyword evidence="2" id="KW-0472">Membrane</keyword>
<feature type="compositionally biased region" description="Basic and acidic residues" evidence="1">
    <location>
        <begin position="205"/>
        <end position="214"/>
    </location>
</feature>
<feature type="compositionally biased region" description="Acidic residues" evidence="1">
    <location>
        <begin position="215"/>
        <end position="232"/>
    </location>
</feature>
<name>A0A9E7K0N0_9LILI</name>
<reference evidence="3" key="1">
    <citation type="submission" date="2022-05" db="EMBL/GenBank/DDBJ databases">
        <title>The Musa troglodytarum L. genome provides insights into the mechanism of non-climacteric behaviour and enrichment of carotenoids.</title>
        <authorList>
            <person name="Wang J."/>
        </authorList>
    </citation>
    <scope>NUCLEOTIDE SEQUENCE</scope>
    <source>
        <tissue evidence="3">Leaf</tissue>
    </source>
</reference>
<keyword evidence="2" id="KW-0812">Transmembrane</keyword>
<dbReference type="Proteomes" id="UP001055439">
    <property type="component" value="Chromosome 4"/>
</dbReference>
<dbReference type="InterPro" id="IPR004158">
    <property type="entry name" value="DUF247_pln"/>
</dbReference>
<keyword evidence="2" id="KW-1133">Transmembrane helix</keyword>
<dbReference type="PANTHER" id="PTHR31170:SF25">
    <property type="entry name" value="BNAA09G04570D PROTEIN"/>
    <property type="match status" value="1"/>
</dbReference>
<dbReference type="Pfam" id="PF03140">
    <property type="entry name" value="DUF247"/>
    <property type="match status" value="1"/>
</dbReference>
<sequence>MSSAGETNGKIIKKKWLTRLKKRVAETKWVDWSTDGPTIFKVPRIFREAASKAYEPRMVSLGPYHCGKFDPKAMEDLKWHYLKKFLGRNPGKPLEDYIAQIKKGEKEARIAYSEEVRMSSDAFSQMMLLDCCFVIEIIHSWKTHVEGVVKQEEDEEEEKPDVAIHVEDEVVVKQTRSTGPHFVTARSMHSLTKRQARPKGIFENQQRKDEKGTEEIQEEEEEEEAEEEEEEAVDKQIRCPWPQARLLKARASWENQLNTDEEGTGAEHNPITSTRYTLPVVLRDMLMLENQLPFFLLQTLFHSAFPESPPDSLENWTVKFVSNVVKNKIENPPNIGDVKIHHILHLLHYCIDPSKTRDGGKPSTSLCHKPNRNNLRRSREDNHPTPLLKWIPSATELMEGGVHFRKKEEATNFLDITFQNGEMEIPLLQVDDDTNTLFRNLIAFEQCSKNVSLHVTAYATLMDCIINTAADVALLQQRRIIVSGLGDGKQVADLFNKLCKEVTLDYEKSYVSGIYKDVNKHYDTKCNQWRARLKHDYFSNPWAVISVFAAILLLVLTITQTIFSILSYVRPPR</sequence>
<dbReference type="PANTHER" id="PTHR31170">
    <property type="entry name" value="BNAC04G53230D PROTEIN"/>
    <property type="match status" value="1"/>
</dbReference>
<accession>A0A9E7K0N0</accession>